<feature type="region of interest" description="Disordered" evidence="1">
    <location>
        <begin position="246"/>
        <end position="318"/>
    </location>
</feature>
<feature type="non-terminal residue" evidence="2">
    <location>
        <position position="1"/>
    </location>
</feature>
<dbReference type="OrthoDB" id="5473640at2759"/>
<evidence type="ECO:0000313" key="2">
    <source>
        <dbReference type="EMBL" id="RPB17953.1"/>
    </source>
</evidence>
<accession>A0A3N4L531</accession>
<feature type="compositionally biased region" description="Acidic residues" evidence="1">
    <location>
        <begin position="269"/>
        <end position="278"/>
    </location>
</feature>
<dbReference type="EMBL" id="ML121816">
    <property type="protein sequence ID" value="RPB17953.1"/>
    <property type="molecule type" value="Genomic_DNA"/>
</dbReference>
<protein>
    <submittedName>
        <fullName evidence="2">Uncharacterized protein</fullName>
    </submittedName>
</protein>
<organism evidence="2 3">
    <name type="scientific">Terfezia boudieri ATCC MYA-4762</name>
    <dbReference type="NCBI Taxonomy" id="1051890"/>
    <lineage>
        <taxon>Eukaryota</taxon>
        <taxon>Fungi</taxon>
        <taxon>Dikarya</taxon>
        <taxon>Ascomycota</taxon>
        <taxon>Pezizomycotina</taxon>
        <taxon>Pezizomycetes</taxon>
        <taxon>Pezizales</taxon>
        <taxon>Pezizaceae</taxon>
        <taxon>Terfezia</taxon>
    </lineage>
</organism>
<reference evidence="2 3" key="1">
    <citation type="journal article" date="2018" name="Nat. Ecol. Evol.">
        <title>Pezizomycetes genomes reveal the molecular basis of ectomycorrhizal truffle lifestyle.</title>
        <authorList>
            <person name="Murat C."/>
            <person name="Payen T."/>
            <person name="Noel B."/>
            <person name="Kuo A."/>
            <person name="Morin E."/>
            <person name="Chen J."/>
            <person name="Kohler A."/>
            <person name="Krizsan K."/>
            <person name="Balestrini R."/>
            <person name="Da Silva C."/>
            <person name="Montanini B."/>
            <person name="Hainaut M."/>
            <person name="Levati E."/>
            <person name="Barry K.W."/>
            <person name="Belfiori B."/>
            <person name="Cichocki N."/>
            <person name="Clum A."/>
            <person name="Dockter R.B."/>
            <person name="Fauchery L."/>
            <person name="Guy J."/>
            <person name="Iotti M."/>
            <person name="Le Tacon F."/>
            <person name="Lindquist E.A."/>
            <person name="Lipzen A."/>
            <person name="Malagnac F."/>
            <person name="Mello A."/>
            <person name="Molinier V."/>
            <person name="Miyauchi S."/>
            <person name="Poulain J."/>
            <person name="Riccioni C."/>
            <person name="Rubini A."/>
            <person name="Sitrit Y."/>
            <person name="Splivallo R."/>
            <person name="Traeger S."/>
            <person name="Wang M."/>
            <person name="Zifcakova L."/>
            <person name="Wipf D."/>
            <person name="Zambonelli A."/>
            <person name="Paolocci F."/>
            <person name="Nowrousian M."/>
            <person name="Ottonello S."/>
            <person name="Baldrian P."/>
            <person name="Spatafora J.W."/>
            <person name="Henrissat B."/>
            <person name="Nagy L.G."/>
            <person name="Aury J.M."/>
            <person name="Wincker P."/>
            <person name="Grigoriev I.V."/>
            <person name="Bonfante P."/>
            <person name="Martin F.M."/>
        </authorList>
    </citation>
    <scope>NUCLEOTIDE SEQUENCE [LARGE SCALE GENOMIC DNA]</scope>
    <source>
        <strain evidence="2 3">ATCC MYA-4762</strain>
    </source>
</reference>
<dbReference type="AlphaFoldDB" id="A0A3N4L531"/>
<gene>
    <name evidence="2" type="ORF">L211DRAFT_854629</name>
</gene>
<dbReference type="InParanoid" id="A0A3N4L531"/>
<sequence length="356" mass="41559">EDVPRRRRTRAELALYPTSREDVLKRSRTGAELALIPPLRNPYARYADFLWGSQDFNSDTKFSGGRKVWSTSTNPHTKKIRETHRKLLGLPLSWERAKDWRRQKANRMLKAGIKVQEHTTITGRVISTRRNQFMDVESRKFKELVQKNCEVMFLCKKAYILNKWYELSDEQKRFYLDWEDQEELPDFEIPKVELEVTQDNQTTVQPILQFTVVISIVSINRQAYGRYNVLTERRLTVQDRALAIPHQSLTEQEESGEGGADNCLSNEDIGVDIEEDYDDKPNKQDDDEDIGAWYKREASESSSEKEEEAQLTESDSNERRVKKLVRAKIIEGLLLSDTEDNNYRNSTEEDDGEVNE</sequence>
<keyword evidence="3" id="KW-1185">Reference proteome</keyword>
<name>A0A3N4L531_9PEZI</name>
<proteinExistence type="predicted"/>
<evidence type="ECO:0000256" key="1">
    <source>
        <dbReference type="SAM" id="MobiDB-lite"/>
    </source>
</evidence>
<dbReference type="Proteomes" id="UP000267821">
    <property type="component" value="Unassembled WGS sequence"/>
</dbReference>
<feature type="region of interest" description="Disordered" evidence="1">
    <location>
        <begin position="335"/>
        <end position="356"/>
    </location>
</feature>
<evidence type="ECO:0000313" key="3">
    <source>
        <dbReference type="Proteomes" id="UP000267821"/>
    </source>
</evidence>
<feature type="compositionally biased region" description="Basic and acidic residues" evidence="1">
    <location>
        <begin position="294"/>
        <end position="304"/>
    </location>
</feature>